<dbReference type="PROSITE" id="PS01143">
    <property type="entry name" value="RIBOSOMAL_L31"/>
    <property type="match status" value="1"/>
</dbReference>
<dbReference type="PANTHER" id="PTHR33280">
    <property type="entry name" value="50S RIBOSOMAL PROTEIN L31, CHLOROPLASTIC"/>
    <property type="match status" value="1"/>
</dbReference>
<evidence type="ECO:0000313" key="5">
    <source>
        <dbReference type="EMBL" id="MFD2025095.1"/>
    </source>
</evidence>
<keyword evidence="6" id="KW-1185">Reference proteome</keyword>
<dbReference type="PANTHER" id="PTHR33280:SF1">
    <property type="entry name" value="LARGE RIBOSOMAL SUBUNIT PROTEIN BL31C"/>
    <property type="match status" value="1"/>
</dbReference>
<dbReference type="Pfam" id="PF01197">
    <property type="entry name" value="Ribosomal_L31"/>
    <property type="match status" value="1"/>
</dbReference>
<reference evidence="6" key="1">
    <citation type="journal article" date="2019" name="Int. J. Syst. Evol. Microbiol.">
        <title>The Global Catalogue of Microorganisms (GCM) 10K type strain sequencing project: providing services to taxonomists for standard genome sequencing and annotation.</title>
        <authorList>
            <consortium name="The Broad Institute Genomics Platform"/>
            <consortium name="The Broad Institute Genome Sequencing Center for Infectious Disease"/>
            <person name="Wu L."/>
            <person name="Ma J."/>
        </authorList>
    </citation>
    <scope>NUCLEOTIDE SEQUENCE [LARGE SCALE GENOMIC DNA]</scope>
    <source>
        <strain evidence="6">CCM 7043</strain>
    </source>
</reference>
<comment type="caution">
    <text evidence="5">The sequence shown here is derived from an EMBL/GenBank/DDBJ whole genome shotgun (WGS) entry which is preliminary data.</text>
</comment>
<dbReference type="SUPFAM" id="SSF143800">
    <property type="entry name" value="L28p-like"/>
    <property type="match status" value="1"/>
</dbReference>
<dbReference type="NCBIfam" id="TIGR00105">
    <property type="entry name" value="L31"/>
    <property type="match status" value="1"/>
</dbReference>
<evidence type="ECO:0000256" key="1">
    <source>
        <dbReference type="ARBA" id="ARBA00022980"/>
    </source>
</evidence>
<dbReference type="Gene3D" id="4.10.830.30">
    <property type="entry name" value="Ribosomal protein L31"/>
    <property type="match status" value="1"/>
</dbReference>
<proteinExistence type="inferred from homology"/>
<dbReference type="InterPro" id="IPR027493">
    <property type="entry name" value="Ribosomal_bL31_B"/>
</dbReference>
<name>A0ABW4V2T1_9MICO</name>
<dbReference type="InterPro" id="IPR002150">
    <property type="entry name" value="Ribosomal_bL31"/>
</dbReference>
<evidence type="ECO:0000256" key="3">
    <source>
        <dbReference type="RuleBase" id="RU000564"/>
    </source>
</evidence>
<dbReference type="EMBL" id="JBHUHF010000001">
    <property type="protein sequence ID" value="MFD2025095.1"/>
    <property type="molecule type" value="Genomic_DNA"/>
</dbReference>
<dbReference type="InterPro" id="IPR042105">
    <property type="entry name" value="Ribosomal_bL31_sf"/>
</dbReference>
<gene>
    <name evidence="5" type="ORF">ACFSL2_06180</name>
</gene>
<dbReference type="RefSeq" id="WP_377197008.1">
    <property type="nucleotide sequence ID" value="NZ_JBHUHF010000001.1"/>
</dbReference>
<feature type="region of interest" description="Disordered" evidence="4">
    <location>
        <begin position="85"/>
        <end position="105"/>
    </location>
</feature>
<protein>
    <recommendedName>
        <fullName evidence="3">50S ribosomal protein L31</fullName>
    </recommendedName>
</protein>
<keyword evidence="1 3" id="KW-0689">Ribosomal protein</keyword>
<dbReference type="GO" id="GO:0005840">
    <property type="term" value="C:ribosome"/>
    <property type="evidence" value="ECO:0007669"/>
    <property type="project" value="UniProtKB-KW"/>
</dbReference>
<comment type="similarity">
    <text evidence="3">Belongs to the bacterial ribosomal protein bL31 family.</text>
</comment>
<organism evidence="5 6">
    <name type="scientific">Promicromonospora aerolata</name>
    <dbReference type="NCBI Taxonomy" id="195749"/>
    <lineage>
        <taxon>Bacteria</taxon>
        <taxon>Bacillati</taxon>
        <taxon>Actinomycetota</taxon>
        <taxon>Actinomycetes</taxon>
        <taxon>Micrococcales</taxon>
        <taxon>Promicromonosporaceae</taxon>
        <taxon>Promicromonospora</taxon>
    </lineage>
</organism>
<dbReference type="Proteomes" id="UP001597338">
    <property type="component" value="Unassembled WGS sequence"/>
</dbReference>
<sequence>MKDIHPTYGPVVFRDASAGFTFLTRSTLAADTASGPGRPSATIEWSDGNTYPVVDVEISSASHPFWTGSARVVDTAGRVEKFRQRYAKHGNGGKNTNDTDSKGGN</sequence>
<dbReference type="NCBIfam" id="NF002462">
    <property type="entry name" value="PRK01678.1"/>
    <property type="match status" value="1"/>
</dbReference>
<evidence type="ECO:0000313" key="6">
    <source>
        <dbReference type="Proteomes" id="UP001597338"/>
    </source>
</evidence>
<accession>A0ABW4V2T1</accession>
<dbReference type="InterPro" id="IPR034704">
    <property type="entry name" value="Ribosomal_bL28/bL31-like_sf"/>
</dbReference>
<keyword evidence="2 3" id="KW-0687">Ribonucleoprotein</keyword>
<evidence type="ECO:0000256" key="2">
    <source>
        <dbReference type="ARBA" id="ARBA00023274"/>
    </source>
</evidence>
<evidence type="ECO:0000256" key="4">
    <source>
        <dbReference type="SAM" id="MobiDB-lite"/>
    </source>
</evidence>